<dbReference type="Proteomes" id="UP001218188">
    <property type="component" value="Unassembled WGS sequence"/>
</dbReference>
<reference evidence="3" key="1">
    <citation type="submission" date="2023-03" db="EMBL/GenBank/DDBJ databases">
        <title>Massive genome expansion in bonnet fungi (Mycena s.s.) driven by repeated elements and novel gene families across ecological guilds.</title>
        <authorList>
            <consortium name="Lawrence Berkeley National Laboratory"/>
            <person name="Harder C.B."/>
            <person name="Miyauchi S."/>
            <person name="Viragh M."/>
            <person name="Kuo A."/>
            <person name="Thoen E."/>
            <person name="Andreopoulos B."/>
            <person name="Lu D."/>
            <person name="Skrede I."/>
            <person name="Drula E."/>
            <person name="Henrissat B."/>
            <person name="Morin E."/>
            <person name="Kohler A."/>
            <person name="Barry K."/>
            <person name="LaButti K."/>
            <person name="Morin E."/>
            <person name="Salamov A."/>
            <person name="Lipzen A."/>
            <person name="Mereny Z."/>
            <person name="Hegedus B."/>
            <person name="Baldrian P."/>
            <person name="Stursova M."/>
            <person name="Weitz H."/>
            <person name="Taylor A."/>
            <person name="Grigoriev I.V."/>
            <person name="Nagy L.G."/>
            <person name="Martin F."/>
            <person name="Kauserud H."/>
        </authorList>
    </citation>
    <scope>NUCLEOTIDE SEQUENCE</scope>
    <source>
        <strain evidence="3">CBHHK200</strain>
    </source>
</reference>
<feature type="chain" id="PRO_5042022038" description="Secreted protein" evidence="2">
    <location>
        <begin position="18"/>
        <end position="70"/>
    </location>
</feature>
<dbReference type="EMBL" id="JARJCM010000041">
    <property type="protein sequence ID" value="KAJ7036780.1"/>
    <property type="molecule type" value="Genomic_DNA"/>
</dbReference>
<evidence type="ECO:0000313" key="4">
    <source>
        <dbReference type="Proteomes" id="UP001218188"/>
    </source>
</evidence>
<evidence type="ECO:0000256" key="2">
    <source>
        <dbReference type="SAM" id="SignalP"/>
    </source>
</evidence>
<feature type="signal peptide" evidence="2">
    <location>
        <begin position="1"/>
        <end position="17"/>
    </location>
</feature>
<keyword evidence="4" id="KW-1185">Reference proteome</keyword>
<sequence>MILPSFLLVHLTTLSMALVVASTRVLPPVLGAKRTEGIKPRAQWEGLSPGRRGAACDDDEDDCNQNLHRR</sequence>
<name>A0AAD6SZP7_9AGAR</name>
<comment type="caution">
    <text evidence="3">The sequence shown here is derived from an EMBL/GenBank/DDBJ whole genome shotgun (WGS) entry which is preliminary data.</text>
</comment>
<organism evidence="3 4">
    <name type="scientific">Mycena alexandri</name>
    <dbReference type="NCBI Taxonomy" id="1745969"/>
    <lineage>
        <taxon>Eukaryota</taxon>
        <taxon>Fungi</taxon>
        <taxon>Dikarya</taxon>
        <taxon>Basidiomycota</taxon>
        <taxon>Agaricomycotina</taxon>
        <taxon>Agaricomycetes</taxon>
        <taxon>Agaricomycetidae</taxon>
        <taxon>Agaricales</taxon>
        <taxon>Marasmiineae</taxon>
        <taxon>Mycenaceae</taxon>
        <taxon>Mycena</taxon>
    </lineage>
</organism>
<accession>A0AAD6SZP7</accession>
<evidence type="ECO:0000256" key="1">
    <source>
        <dbReference type="SAM" id="MobiDB-lite"/>
    </source>
</evidence>
<evidence type="ECO:0008006" key="5">
    <source>
        <dbReference type="Google" id="ProtNLM"/>
    </source>
</evidence>
<gene>
    <name evidence="3" type="ORF">C8F04DRAFT_1094372</name>
</gene>
<protein>
    <recommendedName>
        <fullName evidence="5">Secreted protein</fullName>
    </recommendedName>
</protein>
<keyword evidence="2" id="KW-0732">Signal</keyword>
<dbReference type="AlphaFoldDB" id="A0AAD6SZP7"/>
<feature type="region of interest" description="Disordered" evidence="1">
    <location>
        <begin position="41"/>
        <end position="70"/>
    </location>
</feature>
<evidence type="ECO:0000313" key="3">
    <source>
        <dbReference type="EMBL" id="KAJ7036780.1"/>
    </source>
</evidence>
<proteinExistence type="predicted"/>